<comment type="caution">
    <text evidence="2">The sequence shown here is derived from an EMBL/GenBank/DDBJ whole genome shotgun (WGS) entry which is preliminary data.</text>
</comment>
<dbReference type="Proteomes" id="UP001530315">
    <property type="component" value="Unassembled WGS sequence"/>
</dbReference>
<reference evidence="2 3" key="1">
    <citation type="submission" date="2024-10" db="EMBL/GenBank/DDBJ databases">
        <title>Updated reference genomes for cyclostephanoid diatoms.</title>
        <authorList>
            <person name="Roberts W.R."/>
            <person name="Alverson A.J."/>
        </authorList>
    </citation>
    <scope>NUCLEOTIDE SEQUENCE [LARGE SCALE GENOMIC DNA]</scope>
    <source>
        <strain evidence="2 3">AJA276-08</strain>
    </source>
</reference>
<sequence>MTRSEVRENERRERVEKELESVQSKLQAKTQECIDKQYSAATSQSKVISLRKVYLRQQKATALKEQELREEIVKSENTVKVKAEQKKALAEQTEKNAQFSDRTEEVAS</sequence>
<protein>
    <submittedName>
        <fullName evidence="2">Uncharacterized protein</fullName>
    </submittedName>
</protein>
<dbReference type="AlphaFoldDB" id="A0ABD3QQS1"/>
<accession>A0ABD3QQS1</accession>
<organism evidence="2 3">
    <name type="scientific">Stephanodiscus triporus</name>
    <dbReference type="NCBI Taxonomy" id="2934178"/>
    <lineage>
        <taxon>Eukaryota</taxon>
        <taxon>Sar</taxon>
        <taxon>Stramenopiles</taxon>
        <taxon>Ochrophyta</taxon>
        <taxon>Bacillariophyta</taxon>
        <taxon>Coscinodiscophyceae</taxon>
        <taxon>Thalassiosirophycidae</taxon>
        <taxon>Stephanodiscales</taxon>
        <taxon>Stephanodiscaceae</taxon>
        <taxon>Stephanodiscus</taxon>
    </lineage>
</organism>
<evidence type="ECO:0000313" key="3">
    <source>
        <dbReference type="Proteomes" id="UP001530315"/>
    </source>
</evidence>
<feature type="coiled-coil region" evidence="1">
    <location>
        <begin position="5"/>
        <end position="32"/>
    </location>
</feature>
<gene>
    <name evidence="2" type="ORF">ACHAW5_011335</name>
</gene>
<name>A0ABD3QQS1_9STRA</name>
<evidence type="ECO:0000313" key="2">
    <source>
        <dbReference type="EMBL" id="KAL3802580.1"/>
    </source>
</evidence>
<proteinExistence type="predicted"/>
<evidence type="ECO:0000256" key="1">
    <source>
        <dbReference type="SAM" id="Coils"/>
    </source>
</evidence>
<keyword evidence="3" id="KW-1185">Reference proteome</keyword>
<dbReference type="EMBL" id="JALLAZ020000142">
    <property type="protein sequence ID" value="KAL3802580.1"/>
    <property type="molecule type" value="Genomic_DNA"/>
</dbReference>
<keyword evidence="1" id="KW-0175">Coiled coil</keyword>